<gene>
    <name evidence="1" type="ORF">CDL12_13874</name>
</gene>
<keyword evidence="2" id="KW-1185">Reference proteome</keyword>
<protein>
    <submittedName>
        <fullName evidence="1">Uncharacterized protein</fullName>
    </submittedName>
</protein>
<comment type="caution">
    <text evidence="1">The sequence shown here is derived from an EMBL/GenBank/DDBJ whole genome shotgun (WGS) entry which is preliminary data.</text>
</comment>
<dbReference type="Proteomes" id="UP000231279">
    <property type="component" value="Unassembled WGS sequence"/>
</dbReference>
<organism evidence="1 2">
    <name type="scientific">Handroanthus impetiginosus</name>
    <dbReference type="NCBI Taxonomy" id="429701"/>
    <lineage>
        <taxon>Eukaryota</taxon>
        <taxon>Viridiplantae</taxon>
        <taxon>Streptophyta</taxon>
        <taxon>Embryophyta</taxon>
        <taxon>Tracheophyta</taxon>
        <taxon>Spermatophyta</taxon>
        <taxon>Magnoliopsida</taxon>
        <taxon>eudicotyledons</taxon>
        <taxon>Gunneridae</taxon>
        <taxon>Pentapetalae</taxon>
        <taxon>asterids</taxon>
        <taxon>lamiids</taxon>
        <taxon>Lamiales</taxon>
        <taxon>Bignoniaceae</taxon>
        <taxon>Crescentiina</taxon>
        <taxon>Tabebuia alliance</taxon>
        <taxon>Handroanthus</taxon>
    </lineage>
</organism>
<dbReference type="AlphaFoldDB" id="A0A2G9H7K2"/>
<reference evidence="2" key="1">
    <citation type="journal article" date="2018" name="Gigascience">
        <title>Genome assembly of the Pink Ipe (Handroanthus impetiginosus, Bignoniaceae), a highly valued, ecologically keystone Neotropical timber forest tree.</title>
        <authorList>
            <person name="Silva-Junior O.B."/>
            <person name="Grattapaglia D."/>
            <person name="Novaes E."/>
            <person name="Collevatti R.G."/>
        </authorList>
    </citation>
    <scope>NUCLEOTIDE SEQUENCE [LARGE SCALE GENOMIC DNA]</scope>
    <source>
        <strain evidence="2">cv. UFG-1</strain>
    </source>
</reference>
<sequence length="51" mass="5616">MIKLSERRKDVEKETSRSKDQAYLNSCCFCLISSDVKARFGGSGSLELAGT</sequence>
<evidence type="ECO:0000313" key="1">
    <source>
        <dbReference type="EMBL" id="PIN13501.1"/>
    </source>
</evidence>
<accession>A0A2G9H7K2</accession>
<proteinExistence type="predicted"/>
<name>A0A2G9H7K2_9LAMI</name>
<dbReference type="EMBL" id="NKXS01002462">
    <property type="protein sequence ID" value="PIN13501.1"/>
    <property type="molecule type" value="Genomic_DNA"/>
</dbReference>
<evidence type="ECO:0000313" key="2">
    <source>
        <dbReference type="Proteomes" id="UP000231279"/>
    </source>
</evidence>